<evidence type="ECO:0000313" key="2">
    <source>
        <dbReference type="EMBL" id="KAK8132108.1"/>
    </source>
</evidence>
<comment type="caution">
    <text evidence="2">The sequence shown here is derived from an EMBL/GenBank/DDBJ whole genome shotgun (WGS) entry which is preliminary data.</text>
</comment>
<evidence type="ECO:0000313" key="3">
    <source>
        <dbReference type="Proteomes" id="UP001392437"/>
    </source>
</evidence>
<name>A0AAW0RBA5_9PEZI</name>
<protein>
    <submittedName>
        <fullName evidence="2">Phosphatidylglycerol/phosphatidylinositol transfer protein</fullName>
    </submittedName>
</protein>
<dbReference type="EMBL" id="JAQQWP010000001">
    <property type="protein sequence ID" value="KAK8132108.1"/>
    <property type="molecule type" value="Genomic_DNA"/>
</dbReference>
<organism evidence="2 3">
    <name type="scientific">Apiospora kogelbergensis</name>
    <dbReference type="NCBI Taxonomy" id="1337665"/>
    <lineage>
        <taxon>Eukaryota</taxon>
        <taxon>Fungi</taxon>
        <taxon>Dikarya</taxon>
        <taxon>Ascomycota</taxon>
        <taxon>Pezizomycotina</taxon>
        <taxon>Sordariomycetes</taxon>
        <taxon>Xylariomycetidae</taxon>
        <taxon>Amphisphaeriales</taxon>
        <taxon>Apiosporaceae</taxon>
        <taxon>Apiospora</taxon>
    </lineage>
</organism>
<keyword evidence="3" id="KW-1185">Reference proteome</keyword>
<gene>
    <name evidence="2" type="ORF">PG999_000281</name>
</gene>
<dbReference type="Proteomes" id="UP001392437">
    <property type="component" value="Unassembled WGS sequence"/>
</dbReference>
<feature type="chain" id="PRO_5043519495" evidence="1">
    <location>
        <begin position="20"/>
        <end position="172"/>
    </location>
</feature>
<feature type="signal peptide" evidence="1">
    <location>
        <begin position="1"/>
        <end position="19"/>
    </location>
</feature>
<proteinExistence type="predicted"/>
<evidence type="ECO:0000256" key="1">
    <source>
        <dbReference type="SAM" id="SignalP"/>
    </source>
</evidence>
<accession>A0AAW0RBA5</accession>
<sequence length="172" mass="18713">MRPQSSIFLVAAWALLAAATPLDIASQKQYPMAIPSTSKDLKVPGHSPAYYCEDPSDDLFQISSFEFSPTRPRIGYYLDIYFWGYFTAETGDVPWLNITGSVNGRDELGPVYDAPLCDINVFQKVLVPRPGGGHEGGVPPAPVLPPRHSKGLCDHQLTADSFVSGSISCRPV</sequence>
<dbReference type="AlphaFoldDB" id="A0AAW0RBA5"/>
<keyword evidence="1" id="KW-0732">Signal</keyword>
<reference evidence="2 3" key="1">
    <citation type="submission" date="2023-01" db="EMBL/GenBank/DDBJ databases">
        <title>Analysis of 21 Apiospora genomes using comparative genomics revels a genus with tremendous synthesis potential of carbohydrate active enzymes and secondary metabolites.</title>
        <authorList>
            <person name="Sorensen T."/>
        </authorList>
    </citation>
    <scope>NUCLEOTIDE SEQUENCE [LARGE SCALE GENOMIC DNA]</scope>
    <source>
        <strain evidence="2 3">CBS 117206</strain>
    </source>
</reference>